<evidence type="ECO:0000256" key="2">
    <source>
        <dbReference type="PROSITE-ProRule" id="PRU00708"/>
    </source>
</evidence>
<dbReference type="Proteomes" id="UP001370490">
    <property type="component" value="Unassembled WGS sequence"/>
</dbReference>
<feature type="repeat" description="PPR" evidence="2">
    <location>
        <begin position="107"/>
        <end position="141"/>
    </location>
</feature>
<dbReference type="FunFam" id="1.25.40.10:FF:000694">
    <property type="entry name" value="Pentatricopeptide repeat-containing protein At3g50420"/>
    <property type="match status" value="1"/>
</dbReference>
<dbReference type="NCBIfam" id="TIGR00756">
    <property type="entry name" value="PPR"/>
    <property type="match status" value="1"/>
</dbReference>
<dbReference type="InterPro" id="IPR011990">
    <property type="entry name" value="TPR-like_helical_dom_sf"/>
</dbReference>
<dbReference type="InterPro" id="IPR046960">
    <property type="entry name" value="PPR_At4g14850-like_plant"/>
</dbReference>
<dbReference type="PANTHER" id="PTHR47926:SF356">
    <property type="entry name" value="(WILD MALAYSIAN BANANA) HYPOTHETICAL PROTEIN"/>
    <property type="match status" value="1"/>
</dbReference>
<feature type="repeat" description="PPR" evidence="2">
    <location>
        <begin position="408"/>
        <end position="442"/>
    </location>
</feature>
<protein>
    <submittedName>
        <fullName evidence="3">Pentatricopeptide repeat</fullName>
    </submittedName>
</protein>
<dbReference type="GO" id="GO:0003723">
    <property type="term" value="F:RNA binding"/>
    <property type="evidence" value="ECO:0007669"/>
    <property type="project" value="InterPro"/>
</dbReference>
<dbReference type="PROSITE" id="PS51375">
    <property type="entry name" value="PPR"/>
    <property type="match status" value="5"/>
</dbReference>
<accession>A0AAN8Z873</accession>
<dbReference type="Gene3D" id="1.25.40.10">
    <property type="entry name" value="Tetratricopeptide repeat domain"/>
    <property type="match status" value="5"/>
</dbReference>
<dbReference type="GO" id="GO:0099402">
    <property type="term" value="P:plant organ development"/>
    <property type="evidence" value="ECO:0007669"/>
    <property type="project" value="UniProtKB-ARBA"/>
</dbReference>
<dbReference type="InterPro" id="IPR002885">
    <property type="entry name" value="PPR_rpt"/>
</dbReference>
<dbReference type="PANTHER" id="PTHR47926">
    <property type="entry name" value="PENTATRICOPEPTIDE REPEAT-CONTAINING PROTEIN"/>
    <property type="match status" value="1"/>
</dbReference>
<dbReference type="Pfam" id="PF13041">
    <property type="entry name" value="PPR_2"/>
    <property type="match status" value="3"/>
</dbReference>
<name>A0AAN8Z873_9MAGN</name>
<dbReference type="EMBL" id="JBAMMX010000017">
    <property type="protein sequence ID" value="KAK6924108.1"/>
    <property type="molecule type" value="Genomic_DNA"/>
</dbReference>
<organism evidence="3 4">
    <name type="scientific">Dillenia turbinata</name>
    <dbReference type="NCBI Taxonomy" id="194707"/>
    <lineage>
        <taxon>Eukaryota</taxon>
        <taxon>Viridiplantae</taxon>
        <taxon>Streptophyta</taxon>
        <taxon>Embryophyta</taxon>
        <taxon>Tracheophyta</taxon>
        <taxon>Spermatophyta</taxon>
        <taxon>Magnoliopsida</taxon>
        <taxon>eudicotyledons</taxon>
        <taxon>Gunneridae</taxon>
        <taxon>Pentapetalae</taxon>
        <taxon>Dilleniales</taxon>
        <taxon>Dilleniaceae</taxon>
        <taxon>Dillenia</taxon>
    </lineage>
</organism>
<gene>
    <name evidence="3" type="ORF">RJ641_010308</name>
</gene>
<dbReference type="InterPro" id="IPR046848">
    <property type="entry name" value="E_motif"/>
</dbReference>
<evidence type="ECO:0000256" key="1">
    <source>
        <dbReference type="ARBA" id="ARBA00022737"/>
    </source>
</evidence>
<sequence length="595" mass="65303">MPCRNLVSYNALIAAYARNQDNAFLALKVYKEMRVSCVGLNSLTFSSLFQAVSYVEDWSLGSALHAQVVKFGFGCHICLQTSLLGMYSNCGDLVSAKKLFGNIVDKDAVCWNSMIFGYLKNNLIMESLILSVGMLRSGVSPTQFTYSMVLNGCSKLGNDFYGKMIHARVITSDMPMDLPLNNALIDMYCSCGDVEAAYTVFSRIKNPDLVSLNSMIAGYSEIDDGEKAIDLFIELQQGGPAKPDEYTYAAVISATGSFLASDYGMPLHACVIKEGFEGSVFVGSTLVSMYFKNMESDSAHKGGHKMDSFSLSGALSACADLATLRQGEIIHAVAVKTVCDDEISVCGSLIDMYAKSGNLQAAEVLFKDVKAPDLKCWNSMLSGYSHNGKANEALKLFDGLLENRLKPDQVTLLCCLSACSHCGLVQQGKFFWKYMKENGFLPGPKHYSCMVSLLSRAGSLDEAKKLISESPFCKDNLELWRTLLSSCITHKNFETGVYAAEQVLRYEAEDSATHILLSNLYAVIGSWDNVASVRRKMRGFSMEKDPGLSWIEVMNTNHVFSSGDQSHPEVDQAEAELHSLYGNMVKSEKCRIAIV</sequence>
<dbReference type="GO" id="GO:0009451">
    <property type="term" value="P:RNA modification"/>
    <property type="evidence" value="ECO:0007669"/>
    <property type="project" value="InterPro"/>
</dbReference>
<keyword evidence="4" id="KW-1185">Reference proteome</keyword>
<feature type="repeat" description="PPR" evidence="2">
    <location>
        <begin position="177"/>
        <end position="211"/>
    </location>
</feature>
<evidence type="ECO:0000313" key="3">
    <source>
        <dbReference type="EMBL" id="KAK6924108.1"/>
    </source>
</evidence>
<comment type="caution">
    <text evidence="3">The sequence shown here is derived from an EMBL/GenBank/DDBJ whole genome shotgun (WGS) entry which is preliminary data.</text>
</comment>
<proteinExistence type="predicted"/>
<keyword evidence="1" id="KW-0677">Repeat</keyword>
<dbReference type="FunFam" id="1.25.40.10:FF:000343">
    <property type="entry name" value="Pentatricopeptide repeat-containing protein At3g58590"/>
    <property type="match status" value="1"/>
</dbReference>
<dbReference type="FunFam" id="1.25.40.10:FF:000158">
    <property type="entry name" value="pentatricopeptide repeat-containing protein At2g33680"/>
    <property type="match status" value="1"/>
</dbReference>
<feature type="repeat" description="PPR" evidence="2">
    <location>
        <begin position="373"/>
        <end position="407"/>
    </location>
</feature>
<reference evidence="3 4" key="1">
    <citation type="submission" date="2023-12" db="EMBL/GenBank/DDBJ databases">
        <title>A high-quality genome assembly for Dillenia turbinata (Dilleniales).</title>
        <authorList>
            <person name="Chanderbali A."/>
        </authorList>
    </citation>
    <scope>NUCLEOTIDE SEQUENCE [LARGE SCALE GENOMIC DNA]</scope>
    <source>
        <strain evidence="3">LSX21</strain>
        <tissue evidence="3">Leaf</tissue>
    </source>
</reference>
<dbReference type="Pfam" id="PF13812">
    <property type="entry name" value="PPR_3"/>
    <property type="match status" value="1"/>
</dbReference>
<dbReference type="AlphaFoldDB" id="A0AAN8Z873"/>
<dbReference type="Pfam" id="PF01535">
    <property type="entry name" value="PPR"/>
    <property type="match status" value="3"/>
</dbReference>
<dbReference type="Pfam" id="PF20431">
    <property type="entry name" value="E_motif"/>
    <property type="match status" value="1"/>
</dbReference>
<evidence type="ECO:0000313" key="4">
    <source>
        <dbReference type="Proteomes" id="UP001370490"/>
    </source>
</evidence>
<feature type="repeat" description="PPR" evidence="2">
    <location>
        <begin position="5"/>
        <end position="40"/>
    </location>
</feature>